<feature type="signal peptide" evidence="1">
    <location>
        <begin position="1"/>
        <end position="21"/>
    </location>
</feature>
<evidence type="ECO:0000256" key="1">
    <source>
        <dbReference type="SAM" id="SignalP"/>
    </source>
</evidence>
<proteinExistence type="predicted"/>
<dbReference type="RefSeq" id="WP_077926420.1">
    <property type="nucleotide sequence ID" value="NZ_BAABKE010000008.1"/>
</dbReference>
<name>A0ABP9N0E8_9GAMM</name>
<evidence type="ECO:0000313" key="2">
    <source>
        <dbReference type="EMBL" id="GAA5103035.1"/>
    </source>
</evidence>
<gene>
    <name evidence="2" type="ORF">GCM10023338_20980</name>
</gene>
<keyword evidence="1" id="KW-0732">Signal</keyword>
<evidence type="ECO:0000313" key="3">
    <source>
        <dbReference type="Proteomes" id="UP001500631"/>
    </source>
</evidence>
<protein>
    <submittedName>
        <fullName evidence="2">Uncharacterized protein</fullName>
    </submittedName>
</protein>
<feature type="chain" id="PRO_5045476019" evidence="1">
    <location>
        <begin position="22"/>
        <end position="542"/>
    </location>
</feature>
<dbReference type="EMBL" id="BAABKE010000008">
    <property type="protein sequence ID" value="GAA5103035.1"/>
    <property type="molecule type" value="Genomic_DNA"/>
</dbReference>
<organism evidence="2 3">
    <name type="scientific">Wohlfahrtiimonas larvae</name>
    <dbReference type="NCBI Taxonomy" id="1157986"/>
    <lineage>
        <taxon>Bacteria</taxon>
        <taxon>Pseudomonadati</taxon>
        <taxon>Pseudomonadota</taxon>
        <taxon>Gammaproteobacteria</taxon>
        <taxon>Cardiobacteriales</taxon>
        <taxon>Ignatzschineriaceae</taxon>
        <taxon>Wohlfahrtiimonas</taxon>
    </lineage>
</organism>
<sequence length="542" mass="62574">MKKSLICAALIILGLTSFSVAEEQVELLPEVKALIEVKPLNIELLEDNLFIALLGAMYADDNYYELAKESYIKDYQTVIDNISDDSMLSQEIINLIGQDNTYTTLQWIEGWAKFYNTPCEQYLNDDCVEQIVSDKQMVLLDIEKNQKILDRYQLIFSKKYRNGIVPLPRDGAAYMQLPSYAVFLKAHNLSLAQAMIKISEGNIDGGIDILIMQQKHINQMINAETLIGLIGTMITIQAQQRMDQYLSSLMHSKYALSVMKSDKYIELFENHDIYRRTISPSFINSLWIDQQYYGLYAYLPVYLASENIIAAEGKDLKWSNLQDLMMLDFIEVKEELSKVAIDISKLKKQLKDEQGELPDTIHLEKIPLKLFLKEFLGYLSLKYPSTQAVNQFYQLTHEVFEELMRDPYNQKTGLDLQKFCEGAIHTVVIGACDSLSTFNYILVMGVQRSYHNMVYLKYLILRDNIQDLDIPEFLKAQGDLAIDPITQEPFQWDAETRTIFTPLNDEKRYLPSTIREAIKQNPDIKNLQVTIPKRNSKQNKDQ</sequence>
<comment type="caution">
    <text evidence="2">The sequence shown here is derived from an EMBL/GenBank/DDBJ whole genome shotgun (WGS) entry which is preliminary data.</text>
</comment>
<reference evidence="3" key="1">
    <citation type="journal article" date="2019" name="Int. J. Syst. Evol. Microbiol.">
        <title>The Global Catalogue of Microorganisms (GCM) 10K type strain sequencing project: providing services to taxonomists for standard genome sequencing and annotation.</title>
        <authorList>
            <consortium name="The Broad Institute Genomics Platform"/>
            <consortium name="The Broad Institute Genome Sequencing Center for Infectious Disease"/>
            <person name="Wu L."/>
            <person name="Ma J."/>
        </authorList>
    </citation>
    <scope>NUCLEOTIDE SEQUENCE [LARGE SCALE GENOMIC DNA]</scope>
    <source>
        <strain evidence="3">JCM 18424</strain>
    </source>
</reference>
<keyword evidence="3" id="KW-1185">Reference proteome</keyword>
<dbReference type="Proteomes" id="UP001500631">
    <property type="component" value="Unassembled WGS sequence"/>
</dbReference>
<accession>A0ABP9N0E8</accession>